<evidence type="ECO:0000313" key="2">
    <source>
        <dbReference type="EMBL" id="BCN28941.1"/>
    </source>
</evidence>
<dbReference type="Gene3D" id="3.30.460.10">
    <property type="entry name" value="Beta Polymerase, domain 2"/>
    <property type="match status" value="1"/>
</dbReference>
<evidence type="ECO:0000313" key="3">
    <source>
        <dbReference type="Proteomes" id="UP000595897"/>
    </source>
</evidence>
<dbReference type="EMBL" id="AP024169">
    <property type="protein sequence ID" value="BCN28941.1"/>
    <property type="molecule type" value="Genomic_DNA"/>
</dbReference>
<reference evidence="2 3" key="1">
    <citation type="submission" date="2020-11" db="EMBL/GenBank/DDBJ databases">
        <title>Draft genome sequencing of a Lachnospiraceae strain isolated from anoxic soil subjected to BSD treatment.</title>
        <authorList>
            <person name="Uek A."/>
            <person name="Tonouchi A."/>
        </authorList>
    </citation>
    <scope>NUCLEOTIDE SEQUENCE [LARGE SCALE GENOMIC DNA]</scope>
    <source>
        <strain evidence="2 3">TB5</strain>
    </source>
</reference>
<dbReference type="InterPro" id="IPR043519">
    <property type="entry name" value="NT_sf"/>
</dbReference>
<keyword evidence="1" id="KW-0175">Coiled coil</keyword>
<evidence type="ECO:0000256" key="1">
    <source>
        <dbReference type="SAM" id="Coils"/>
    </source>
</evidence>
<keyword evidence="3" id="KW-1185">Reference proteome</keyword>
<gene>
    <name evidence="2" type="ORF">bsdtb5_02360</name>
</gene>
<protein>
    <recommendedName>
        <fullName evidence="4">Polymerase nucleotidyl transferase domain-containing protein</fullName>
    </recommendedName>
</protein>
<dbReference type="AlphaFoldDB" id="A0A7R7IBM8"/>
<proteinExistence type="predicted"/>
<organism evidence="2 3">
    <name type="scientific">Anaeromicropila herbilytica</name>
    <dbReference type="NCBI Taxonomy" id="2785025"/>
    <lineage>
        <taxon>Bacteria</taxon>
        <taxon>Bacillati</taxon>
        <taxon>Bacillota</taxon>
        <taxon>Clostridia</taxon>
        <taxon>Lachnospirales</taxon>
        <taxon>Lachnospiraceae</taxon>
        <taxon>Anaeromicropila</taxon>
    </lineage>
</organism>
<dbReference type="Proteomes" id="UP000595897">
    <property type="component" value="Chromosome"/>
</dbReference>
<sequence length="358" mass="41730">MKVCIKKKLEERNDRIIKAIIKKAENVCPGAIALIGIAGSFHSGDIYEKSDLDLCIVINDDSAWKVASCFILEDVAFDIYCTPWSRLEEMSEYNNPYITKLLELDIVYCHDDKYMEKYMELRSKVTSKLNQVYSIKDNEKAEKFVNEASKEYANIILSSKYGECRYAAAGMLYYIEFAIYMYNKSYVKRGIKRIPEEISTMKYTPIGFDKLYWELIKAESIEVTKEMSTMLMKAVKEFAKQMKDKVISKKEISEAAIKGTYEEIYSNWKNKMYHAADTDDAYLSLMTAASCQQFYDQMYSEYNIGRIDLMKNITADNLTLSAEAFDNAMEEYKKNYDRLSTEIKCYKDLDEFERKYLG</sequence>
<dbReference type="RefSeq" id="WP_271714242.1">
    <property type="nucleotide sequence ID" value="NZ_AP024169.1"/>
</dbReference>
<accession>A0A7R7IBM8</accession>
<dbReference type="SUPFAM" id="SSF81301">
    <property type="entry name" value="Nucleotidyltransferase"/>
    <property type="match status" value="1"/>
</dbReference>
<feature type="coiled-coil region" evidence="1">
    <location>
        <begin position="315"/>
        <end position="349"/>
    </location>
</feature>
<dbReference type="KEGG" id="ahb:bsdtb5_02360"/>
<evidence type="ECO:0008006" key="4">
    <source>
        <dbReference type="Google" id="ProtNLM"/>
    </source>
</evidence>
<name>A0A7R7IBM8_9FIRM</name>